<evidence type="ECO:0000256" key="1">
    <source>
        <dbReference type="ARBA" id="ARBA00004123"/>
    </source>
</evidence>
<sequence length="717" mass="79869">MATVNMNCVEFYNPNPKPALKASHAQLTKSLLNKPRLPLQPSRSPSAMLAGDVQDNDSLDDSLPSLEELGHLLTDATTLNSAYVPGNTQREPLIIEDDSDDESNDEAEGRTASSDHLAIIKDQDASECDLTPQDAASTPSSLFGPSTPRDAAYLNVSCFSKDGQQCLSFAELDSTFPVHVRQSSPSCSELAETTGHDRIHQGVEKAIVDEMSLLNYAVDPEARGSPPLSAAHSQYNQIKQKSQNNTDVRGTSSEERLWEKTIEQQHCQQKVQEDEDKDDMEATSSDNNGQVSYCQQIMTTVQHEQVEDETVVVTPLSQDRQHSVNPFQKDNEDNDNEDSEDDEDGDVQPPMRRKRPCREFDSTETAMRKKVHTRSSTTAQAQTCSTRSSTVSQTAPDDAESMLGADYEEYPLQGFLKLLDLPDSFKPSIGLHISNYTSSGEPVGVSAHSQVCAHAKRSPRAGQKQRKRPPLQEKIMSRPGRQSTYSAADNELLIQLKEDDKLPWDEIAEFFPGRTKGTLQVHYSTKLKNRSRKSKYKKCKGICSSGFSIDLVDPQLRDAHPSTPCLAATADSSKGAHRGILSTGNKKHITMQPRCSSQGVESDTDEICEVEALLAKSIVLNVVWYLVKWEGFGDDKNTWQEQDDISSDLVDNFEATYQGNFSVELLKKRERRGKIEYFVKWKGRPSDENSWRRKIQYTLNKLKSLRQGDAGNHCIVS</sequence>
<dbReference type="PROSITE" id="PS50013">
    <property type="entry name" value="CHROMO_2"/>
    <property type="match status" value="2"/>
</dbReference>
<evidence type="ECO:0000256" key="3">
    <source>
        <dbReference type="ARBA" id="ARBA00023242"/>
    </source>
</evidence>
<dbReference type="SUPFAM" id="SSF54160">
    <property type="entry name" value="Chromo domain-like"/>
    <property type="match status" value="2"/>
</dbReference>
<organism evidence="6">
    <name type="scientific">Pseudogymnoascus destructans</name>
    <dbReference type="NCBI Taxonomy" id="655981"/>
    <lineage>
        <taxon>Eukaryota</taxon>
        <taxon>Fungi</taxon>
        <taxon>Dikarya</taxon>
        <taxon>Ascomycota</taxon>
        <taxon>Pezizomycotina</taxon>
        <taxon>Leotiomycetes</taxon>
        <taxon>Thelebolales</taxon>
        <taxon>Thelebolaceae</taxon>
        <taxon>Pseudogymnoascus</taxon>
    </lineage>
</organism>
<dbReference type="GeneID" id="36288532"/>
<feature type="region of interest" description="Disordered" evidence="4">
    <location>
        <begin position="447"/>
        <end position="486"/>
    </location>
</feature>
<proteinExistence type="predicted"/>
<feature type="region of interest" description="Disordered" evidence="4">
    <location>
        <begin position="34"/>
        <end position="63"/>
    </location>
</feature>
<feature type="compositionally biased region" description="Polar residues" evidence="4">
    <location>
        <begin position="231"/>
        <end position="251"/>
    </location>
</feature>
<dbReference type="Gene3D" id="2.40.50.40">
    <property type="match status" value="2"/>
</dbReference>
<feature type="domain" description="Chromo" evidence="5">
    <location>
        <begin position="608"/>
        <end position="645"/>
    </location>
</feature>
<protein>
    <recommendedName>
        <fullName evidence="5">Chromo domain-containing protein</fullName>
    </recommendedName>
</protein>
<feature type="compositionally biased region" description="Basic and acidic residues" evidence="4">
    <location>
        <begin position="252"/>
        <end position="263"/>
    </location>
</feature>
<feature type="compositionally biased region" description="Acidic residues" evidence="4">
    <location>
        <begin position="96"/>
        <end position="106"/>
    </location>
</feature>
<keyword evidence="3" id="KW-0539">Nucleus</keyword>
<comment type="subcellular location">
    <subcellularLocation>
        <location evidence="1">Nucleus</location>
    </subcellularLocation>
</comment>
<dbReference type="eggNOG" id="ENOG502T1DC">
    <property type="taxonomic scope" value="Eukaryota"/>
</dbReference>
<evidence type="ECO:0000259" key="5">
    <source>
        <dbReference type="PROSITE" id="PS50013"/>
    </source>
</evidence>
<dbReference type="OrthoDB" id="3440156at2759"/>
<dbReference type="CDD" id="cd00024">
    <property type="entry name" value="CD_CSD"/>
    <property type="match status" value="2"/>
</dbReference>
<dbReference type="InterPro" id="IPR023780">
    <property type="entry name" value="Chromo_domain"/>
</dbReference>
<feature type="region of interest" description="Disordered" evidence="4">
    <location>
        <begin position="315"/>
        <end position="397"/>
    </location>
</feature>
<evidence type="ECO:0000256" key="2">
    <source>
        <dbReference type="ARBA" id="ARBA00011353"/>
    </source>
</evidence>
<comment type="subunit">
    <text evidence="2">Component of the NuA4 histone acetyltransferase complex.</text>
</comment>
<dbReference type="Pfam" id="PF13921">
    <property type="entry name" value="Myb_DNA-bind_6"/>
    <property type="match status" value="1"/>
</dbReference>
<dbReference type="GO" id="GO:0005634">
    <property type="term" value="C:nucleus"/>
    <property type="evidence" value="ECO:0007669"/>
    <property type="project" value="UniProtKB-SubCell"/>
</dbReference>
<feature type="compositionally biased region" description="Polar residues" evidence="4">
    <location>
        <begin position="315"/>
        <end position="328"/>
    </location>
</feature>
<evidence type="ECO:0000256" key="4">
    <source>
        <dbReference type="SAM" id="MobiDB-lite"/>
    </source>
</evidence>
<dbReference type="SMART" id="SM00298">
    <property type="entry name" value="CHROMO"/>
    <property type="match status" value="2"/>
</dbReference>
<dbReference type="InterPro" id="IPR051219">
    <property type="entry name" value="Heterochromatin_chromo-domain"/>
</dbReference>
<dbReference type="RefSeq" id="XP_024323306.1">
    <property type="nucleotide sequence ID" value="XM_024469088.1"/>
</dbReference>
<feature type="compositionally biased region" description="Basic residues" evidence="4">
    <location>
        <begin position="454"/>
        <end position="469"/>
    </location>
</feature>
<feature type="compositionally biased region" description="Low complexity" evidence="4">
    <location>
        <begin position="374"/>
        <end position="390"/>
    </location>
</feature>
<feature type="compositionally biased region" description="Low complexity" evidence="4">
    <location>
        <begin position="35"/>
        <end position="46"/>
    </location>
</feature>
<dbReference type="AlphaFoldDB" id="A0A177A8H5"/>
<dbReference type="EMBL" id="KV441398">
    <property type="protein sequence ID" value="OAF58020.1"/>
    <property type="molecule type" value="Genomic_DNA"/>
</dbReference>
<dbReference type="InterPro" id="IPR016197">
    <property type="entry name" value="Chromo-like_dom_sf"/>
</dbReference>
<reference evidence="6" key="1">
    <citation type="submission" date="2016-03" db="EMBL/GenBank/DDBJ databases">
        <title>Updated assembly of Pseudogymnoascus destructans, the fungus causing white-nose syndrome of bats.</title>
        <authorList>
            <person name="Palmer J.M."/>
            <person name="Drees K.P."/>
            <person name="Foster J.T."/>
            <person name="Lindner D.L."/>
        </authorList>
    </citation>
    <scope>NUCLEOTIDE SEQUENCE [LARGE SCALE GENOMIC DNA]</scope>
    <source>
        <strain evidence="6">20631-21</strain>
    </source>
</reference>
<feature type="domain" description="Chromo" evidence="5">
    <location>
        <begin position="664"/>
        <end position="691"/>
    </location>
</feature>
<gene>
    <name evidence="6" type="ORF">VC83_05466</name>
</gene>
<feature type="region of interest" description="Disordered" evidence="4">
    <location>
        <begin position="224"/>
        <end position="290"/>
    </location>
</feature>
<dbReference type="InterPro" id="IPR000953">
    <property type="entry name" value="Chromo/chromo_shadow_dom"/>
</dbReference>
<name>A0A177A8H5_9PEZI</name>
<dbReference type="PANTHER" id="PTHR22812">
    <property type="entry name" value="CHROMOBOX PROTEIN"/>
    <property type="match status" value="1"/>
</dbReference>
<dbReference type="Pfam" id="PF00385">
    <property type="entry name" value="Chromo"/>
    <property type="match status" value="2"/>
</dbReference>
<dbReference type="Proteomes" id="UP000077154">
    <property type="component" value="Unassembled WGS sequence"/>
</dbReference>
<feature type="region of interest" description="Disordered" evidence="4">
    <location>
        <begin position="96"/>
        <end position="118"/>
    </location>
</feature>
<feature type="compositionally biased region" description="Acidic residues" evidence="4">
    <location>
        <begin position="332"/>
        <end position="346"/>
    </location>
</feature>
<evidence type="ECO:0000313" key="6">
    <source>
        <dbReference type="EMBL" id="OAF58020.1"/>
    </source>
</evidence>
<dbReference type="VEuPathDB" id="FungiDB:GMDG_06024"/>
<accession>A0A177A8H5</accession>
<dbReference type="GO" id="GO:0006338">
    <property type="term" value="P:chromatin remodeling"/>
    <property type="evidence" value="ECO:0007669"/>
    <property type="project" value="UniProtKB-ARBA"/>
</dbReference>